<dbReference type="AlphaFoldDB" id="A0A078AZR8"/>
<dbReference type="OrthoDB" id="431169at2759"/>
<evidence type="ECO:0000259" key="4">
    <source>
        <dbReference type="PROSITE" id="PS50102"/>
    </source>
</evidence>
<dbReference type="Proteomes" id="UP000039865">
    <property type="component" value="Unassembled WGS sequence"/>
</dbReference>
<keyword evidence="1 2" id="KW-0694">RNA-binding</keyword>
<evidence type="ECO:0000256" key="2">
    <source>
        <dbReference type="PROSITE-ProRule" id="PRU00176"/>
    </source>
</evidence>
<sequence length="464" mass="51744">MISLYVCDFPQTLEKEDLESLFQDFEGFIEVRLAKDKNGQKIAFVDYQDNDQAKKAQNSCSGFRYTGASKGLCVRFSEHNKRDVNNRNGSNNSHIGRSNNQNGYQNRQYTSGSNNNYNQKENFNQSNTSERIQAYSQSLNQRQDNSSNFQNQQQSNVPRSILKNSSGNGVNQQLSMGNSSPVNQHQQSSTLNSNPSQSIQGQSNSSPSSQILNYGNLDMNMVMNIINSLKDSTDFNGASSLLQGDILASLTQNPQLLSTLLNINLPQLSNNNNTNATTTANSSASYPSPISNQAQSFQNLCSNLQSNPLIHQTNPLLSSLSVQNGSIPHSVISPSLINQLGKLSGFFRNNLPIPKHATNTVYIEGLPHDTSVREVARKFILLIKYQQSLDIFRPFIGFKELRLIPRSSKDGQKVHIAFADFESTFQTTMVINTLQGYRFHKDDIIGLQFSYAVENNKHGNHGRH</sequence>
<protein>
    <submittedName>
        <fullName evidence="5">Rna-binding protein</fullName>
    </submittedName>
</protein>
<feature type="region of interest" description="Disordered" evidence="3">
    <location>
        <begin position="137"/>
        <end position="212"/>
    </location>
</feature>
<evidence type="ECO:0000256" key="3">
    <source>
        <dbReference type="SAM" id="MobiDB-lite"/>
    </source>
</evidence>
<dbReference type="PANTHER" id="PTHR10501">
    <property type="entry name" value="U1 SMALL NUCLEAR RIBONUCLEOPROTEIN A/U2 SMALL NUCLEAR RIBONUCLEOPROTEIN B"/>
    <property type="match status" value="1"/>
</dbReference>
<dbReference type="CDD" id="cd21618">
    <property type="entry name" value="RRM_AtNSRA_like"/>
    <property type="match status" value="1"/>
</dbReference>
<dbReference type="OMA" id="YANEPHQ"/>
<dbReference type="GO" id="GO:0003723">
    <property type="term" value="F:RNA binding"/>
    <property type="evidence" value="ECO:0007669"/>
    <property type="project" value="UniProtKB-UniRule"/>
</dbReference>
<keyword evidence="6" id="KW-1185">Reference proteome</keyword>
<feature type="domain" description="RRM" evidence="4">
    <location>
        <begin position="359"/>
        <end position="452"/>
    </location>
</feature>
<feature type="compositionally biased region" description="Polar residues" evidence="3">
    <location>
        <begin position="162"/>
        <end position="191"/>
    </location>
</feature>
<feature type="compositionally biased region" description="Polar residues" evidence="3">
    <location>
        <begin position="86"/>
        <end position="112"/>
    </location>
</feature>
<dbReference type="InterPro" id="IPR012677">
    <property type="entry name" value="Nucleotide-bd_a/b_plait_sf"/>
</dbReference>
<dbReference type="PROSITE" id="PS50102">
    <property type="entry name" value="RRM"/>
    <property type="match status" value="2"/>
</dbReference>
<dbReference type="Gene3D" id="3.30.70.330">
    <property type="match status" value="2"/>
</dbReference>
<evidence type="ECO:0000256" key="1">
    <source>
        <dbReference type="ARBA" id="ARBA00022884"/>
    </source>
</evidence>
<feature type="region of interest" description="Disordered" evidence="3">
    <location>
        <begin position="82"/>
        <end position="122"/>
    </location>
</feature>
<evidence type="ECO:0000313" key="5">
    <source>
        <dbReference type="EMBL" id="CDW87591.1"/>
    </source>
</evidence>
<accession>A0A078AZR8</accession>
<evidence type="ECO:0000313" key="6">
    <source>
        <dbReference type="Proteomes" id="UP000039865"/>
    </source>
</evidence>
<dbReference type="InParanoid" id="A0A078AZR8"/>
<dbReference type="SUPFAM" id="SSF54928">
    <property type="entry name" value="RNA-binding domain, RBD"/>
    <property type="match status" value="1"/>
</dbReference>
<dbReference type="Pfam" id="PF00076">
    <property type="entry name" value="RRM_1"/>
    <property type="match status" value="1"/>
</dbReference>
<reference evidence="5 6" key="1">
    <citation type="submission" date="2014-06" db="EMBL/GenBank/DDBJ databases">
        <authorList>
            <person name="Swart Estienne"/>
        </authorList>
    </citation>
    <scope>NUCLEOTIDE SEQUENCE [LARGE SCALE GENOMIC DNA]</scope>
    <source>
        <strain evidence="5 6">130c</strain>
    </source>
</reference>
<feature type="compositionally biased region" description="Low complexity" evidence="3">
    <location>
        <begin position="192"/>
        <end position="211"/>
    </location>
</feature>
<proteinExistence type="predicted"/>
<organism evidence="5 6">
    <name type="scientific">Stylonychia lemnae</name>
    <name type="common">Ciliate</name>
    <dbReference type="NCBI Taxonomy" id="5949"/>
    <lineage>
        <taxon>Eukaryota</taxon>
        <taxon>Sar</taxon>
        <taxon>Alveolata</taxon>
        <taxon>Ciliophora</taxon>
        <taxon>Intramacronucleata</taxon>
        <taxon>Spirotrichea</taxon>
        <taxon>Stichotrichia</taxon>
        <taxon>Sporadotrichida</taxon>
        <taxon>Oxytrichidae</taxon>
        <taxon>Stylonychinae</taxon>
        <taxon>Stylonychia</taxon>
    </lineage>
</organism>
<feature type="domain" description="RRM" evidence="4">
    <location>
        <begin position="2"/>
        <end position="79"/>
    </location>
</feature>
<dbReference type="SMART" id="SM00360">
    <property type="entry name" value="RRM"/>
    <property type="match status" value="1"/>
</dbReference>
<gene>
    <name evidence="5" type="primary">Contig946.g1036</name>
    <name evidence="5" type="ORF">STYLEM_16697</name>
</gene>
<feature type="compositionally biased region" description="Low complexity" evidence="3">
    <location>
        <begin position="113"/>
        <end position="122"/>
    </location>
</feature>
<feature type="compositionally biased region" description="Low complexity" evidence="3">
    <location>
        <begin position="140"/>
        <end position="156"/>
    </location>
</feature>
<dbReference type="InterPro" id="IPR000504">
    <property type="entry name" value="RRM_dom"/>
</dbReference>
<dbReference type="InterPro" id="IPR035979">
    <property type="entry name" value="RBD_domain_sf"/>
</dbReference>
<name>A0A078AZR8_STYLE</name>
<dbReference type="EMBL" id="CCKQ01015754">
    <property type="protein sequence ID" value="CDW87591.1"/>
    <property type="molecule type" value="Genomic_DNA"/>
</dbReference>